<dbReference type="Pfam" id="PF00015">
    <property type="entry name" value="MCPsignal"/>
    <property type="match status" value="1"/>
</dbReference>
<dbReference type="InterPro" id="IPR000727">
    <property type="entry name" value="T_SNARE_dom"/>
</dbReference>
<accession>A0AA41R0Q7</accession>
<comment type="caution">
    <text evidence="10">The sequence shown here is derived from an EMBL/GenBank/DDBJ whole genome shotgun (WGS) entry which is preliminary data.</text>
</comment>
<dbReference type="RefSeq" id="WP_246903857.1">
    <property type="nucleotide sequence ID" value="NZ_JALJRB010000004.1"/>
</dbReference>
<organism evidence="10 11">
    <name type="scientific">Desulfatitalea alkaliphila</name>
    <dbReference type="NCBI Taxonomy" id="2929485"/>
    <lineage>
        <taxon>Bacteria</taxon>
        <taxon>Pseudomonadati</taxon>
        <taxon>Thermodesulfobacteriota</taxon>
        <taxon>Desulfobacteria</taxon>
        <taxon>Desulfobacterales</taxon>
        <taxon>Desulfosarcinaceae</taxon>
        <taxon>Desulfatitalea</taxon>
    </lineage>
</organism>
<keyword evidence="2" id="KW-1003">Cell membrane</keyword>
<evidence type="ECO:0000259" key="9">
    <source>
        <dbReference type="PROSITE" id="PS50885"/>
    </source>
</evidence>
<keyword evidence="6" id="KW-0812">Transmembrane</keyword>
<dbReference type="InterPro" id="IPR004090">
    <property type="entry name" value="Chemotax_Me-accpt_rcpt"/>
</dbReference>
<dbReference type="PROSITE" id="PS50111">
    <property type="entry name" value="CHEMOTAXIS_TRANSDUC_2"/>
    <property type="match status" value="1"/>
</dbReference>
<keyword evidence="6" id="KW-0472">Membrane</keyword>
<evidence type="ECO:0000256" key="4">
    <source>
        <dbReference type="ARBA" id="ARBA00029447"/>
    </source>
</evidence>
<dbReference type="Pfam" id="PF00672">
    <property type="entry name" value="HAMP"/>
    <property type="match status" value="1"/>
</dbReference>
<comment type="similarity">
    <text evidence="4">Belongs to the methyl-accepting chemotaxis (MCP) protein family.</text>
</comment>
<evidence type="ECO:0000259" key="7">
    <source>
        <dbReference type="PROSITE" id="PS50111"/>
    </source>
</evidence>
<dbReference type="PANTHER" id="PTHR32089">
    <property type="entry name" value="METHYL-ACCEPTING CHEMOTAXIS PROTEIN MCPB"/>
    <property type="match status" value="1"/>
</dbReference>
<dbReference type="CDD" id="cd06225">
    <property type="entry name" value="HAMP"/>
    <property type="match status" value="1"/>
</dbReference>
<dbReference type="Proteomes" id="UP001165427">
    <property type="component" value="Unassembled WGS sequence"/>
</dbReference>
<evidence type="ECO:0000313" key="10">
    <source>
        <dbReference type="EMBL" id="MCJ8500089.1"/>
    </source>
</evidence>
<dbReference type="InterPro" id="IPR004089">
    <property type="entry name" value="MCPsignal_dom"/>
</dbReference>
<feature type="domain" description="Methyl-accepting transducer" evidence="7">
    <location>
        <begin position="405"/>
        <end position="648"/>
    </location>
</feature>
<dbReference type="AlphaFoldDB" id="A0AA41R0Q7"/>
<dbReference type="PROSITE" id="PS50885">
    <property type="entry name" value="HAMP"/>
    <property type="match status" value="1"/>
</dbReference>
<feature type="transmembrane region" description="Helical" evidence="6">
    <location>
        <begin position="319"/>
        <end position="342"/>
    </location>
</feature>
<sequence>MLNKLGIKTKLLTAFILVSLIPLGIVTVLAVNQAGGALQNEASAKFTAIQEAKRNHLEDYFARVRTSVKTIQFDPYIRECVNAFGTAFEGSGNTVDAPNWKVIVEFREPRLHEMVADYGYADLLLLNASGYVIYSTQRESDLGVLIPESPLAQSSLGRAFNTMAQSETTDVVVADFAAYPPLNNQPAAFMTARVLDAFDHHLGYVAVRLSTAEINAVVQQRSGLGQTGESYLVGAVDGKAGLRSDQVVRSGKIGTLLSDEYSARAVKGQSGIAVDRLDGEHEELVRYDPLAIEGLNWGMVTTAATDEVFAEVNALRNKILLVILVVVGVVIALALAVTAVILKPIKGTVVMLKDIAQGEGDLTKRLPVDSKDEIGEMATWFNTFMEKLQSIIRQISDDTSTLNEASTNLSAIAGQMNGGVENMSQRSQQVAAASEQMSANMNSVAAASEQAATNVNMVAASAEEMTATVNEIAQNSEKAHTITESAVTIAGSTSAKVDELGQAANEISKVTEVITEISEQINLLALNATIEAARAGEAGKGFAVVANEIKELAKQTASATQDIKSRIQAIQHSTGDTVTQIEEISAVINQVNDIVSTIATAVQEQATTSQEIANNVSQASQGIQDVTQNVSESSVVAGTISGDINEVSAAVGEIADSSGQVNQNADALSSLAEKLRQMVGQFKV</sequence>
<evidence type="ECO:0000256" key="1">
    <source>
        <dbReference type="ARBA" id="ARBA00004429"/>
    </source>
</evidence>
<dbReference type="PROSITE" id="PS50192">
    <property type="entry name" value="T_SNARE"/>
    <property type="match status" value="1"/>
</dbReference>
<comment type="subcellular location">
    <subcellularLocation>
        <location evidence="1">Cell inner membrane</location>
        <topology evidence="1">Multi-pass membrane protein</topology>
    </subcellularLocation>
</comment>
<feature type="domain" description="HAMP" evidence="9">
    <location>
        <begin position="339"/>
        <end position="393"/>
    </location>
</feature>
<evidence type="ECO:0000313" key="11">
    <source>
        <dbReference type="Proteomes" id="UP001165427"/>
    </source>
</evidence>
<dbReference type="InterPro" id="IPR003660">
    <property type="entry name" value="HAMP_dom"/>
</dbReference>
<evidence type="ECO:0000256" key="5">
    <source>
        <dbReference type="PROSITE-ProRule" id="PRU00284"/>
    </source>
</evidence>
<keyword evidence="3 5" id="KW-0807">Transducer</keyword>
<dbReference type="SMART" id="SM00283">
    <property type="entry name" value="MA"/>
    <property type="match status" value="1"/>
</dbReference>
<keyword evidence="2" id="KW-0997">Cell inner membrane</keyword>
<dbReference type="Gene3D" id="1.10.287.950">
    <property type="entry name" value="Methyl-accepting chemotaxis protein"/>
    <property type="match status" value="1"/>
</dbReference>
<dbReference type="GO" id="GO:0006935">
    <property type="term" value="P:chemotaxis"/>
    <property type="evidence" value="ECO:0007669"/>
    <property type="project" value="InterPro"/>
</dbReference>
<dbReference type="SMART" id="SM00304">
    <property type="entry name" value="HAMP"/>
    <property type="match status" value="2"/>
</dbReference>
<dbReference type="GO" id="GO:0005886">
    <property type="term" value="C:plasma membrane"/>
    <property type="evidence" value="ECO:0007669"/>
    <property type="project" value="UniProtKB-SubCell"/>
</dbReference>
<dbReference type="PRINTS" id="PR00260">
    <property type="entry name" value="CHEMTRNSDUCR"/>
</dbReference>
<dbReference type="EMBL" id="JALJRB010000004">
    <property type="protein sequence ID" value="MCJ8500089.1"/>
    <property type="molecule type" value="Genomic_DNA"/>
</dbReference>
<evidence type="ECO:0000256" key="3">
    <source>
        <dbReference type="ARBA" id="ARBA00023224"/>
    </source>
</evidence>
<dbReference type="Gene3D" id="3.30.450.20">
    <property type="entry name" value="PAS domain"/>
    <property type="match status" value="1"/>
</dbReference>
<reference evidence="10" key="1">
    <citation type="submission" date="2022-04" db="EMBL/GenBank/DDBJ databases">
        <title>Desulfatitalea alkaliphila sp. nov., a novel anaerobic sulfate-reducing bacterium isolated from terrestrial mud volcano, Taman Peninsula, Russia.</title>
        <authorList>
            <person name="Khomyakova M.A."/>
            <person name="Merkel A.Y."/>
            <person name="Slobodkin A.I."/>
        </authorList>
    </citation>
    <scope>NUCLEOTIDE SEQUENCE</scope>
    <source>
        <strain evidence="10">M08but</strain>
    </source>
</reference>
<keyword evidence="6" id="KW-1133">Transmembrane helix</keyword>
<evidence type="ECO:0000259" key="8">
    <source>
        <dbReference type="PROSITE" id="PS50192"/>
    </source>
</evidence>
<dbReference type="GO" id="GO:0007165">
    <property type="term" value="P:signal transduction"/>
    <property type="evidence" value="ECO:0007669"/>
    <property type="project" value="UniProtKB-KW"/>
</dbReference>
<gene>
    <name evidence="10" type="ORF">MRX98_05845</name>
</gene>
<proteinExistence type="inferred from homology"/>
<dbReference type="SUPFAM" id="SSF58104">
    <property type="entry name" value="Methyl-accepting chemotaxis protein (MCP) signaling domain"/>
    <property type="match status" value="1"/>
</dbReference>
<protein>
    <submittedName>
        <fullName evidence="10">Methyl-accepting chemotaxis protein</fullName>
    </submittedName>
</protein>
<dbReference type="PANTHER" id="PTHR32089:SF112">
    <property type="entry name" value="LYSOZYME-LIKE PROTEIN-RELATED"/>
    <property type="match status" value="1"/>
</dbReference>
<evidence type="ECO:0000256" key="2">
    <source>
        <dbReference type="ARBA" id="ARBA00022519"/>
    </source>
</evidence>
<dbReference type="GO" id="GO:0004888">
    <property type="term" value="F:transmembrane signaling receptor activity"/>
    <property type="evidence" value="ECO:0007669"/>
    <property type="project" value="InterPro"/>
</dbReference>
<evidence type="ECO:0000256" key="6">
    <source>
        <dbReference type="SAM" id="Phobius"/>
    </source>
</evidence>
<name>A0AA41R0Q7_9BACT</name>
<feature type="domain" description="T-SNARE coiled-coil homology" evidence="8">
    <location>
        <begin position="571"/>
        <end position="633"/>
    </location>
</feature>
<dbReference type="CDD" id="cd11386">
    <property type="entry name" value="MCP_signal"/>
    <property type="match status" value="1"/>
</dbReference>
<keyword evidence="11" id="KW-1185">Reference proteome</keyword>
<dbReference type="Gene3D" id="1.10.8.500">
    <property type="entry name" value="HAMP domain in histidine kinase"/>
    <property type="match status" value="1"/>
</dbReference>